<keyword evidence="2" id="KW-0378">Hydrolase</keyword>
<feature type="domain" description="Glycoside hydrolase family 65 central catalytic" evidence="9">
    <location>
        <begin position="365"/>
        <end position="577"/>
    </location>
</feature>
<dbReference type="InterPro" id="IPR008928">
    <property type="entry name" value="6-hairpin_glycosidase_sf"/>
</dbReference>
<dbReference type="Pfam" id="PF03632">
    <property type="entry name" value="Glyco_hydro_65m"/>
    <property type="match status" value="1"/>
</dbReference>
<dbReference type="FunFam" id="1.50.10.10:FF:000023">
    <property type="entry name" value="Protein-glucosylgalactosylhydroxylysine glucosidase"/>
    <property type="match status" value="1"/>
</dbReference>
<dbReference type="SUPFAM" id="SSF48208">
    <property type="entry name" value="Six-hairpin glycosidases"/>
    <property type="match status" value="1"/>
</dbReference>
<sequence length="817" mass="90782">MDLPNSWVNLDGRFSELLGSPDDYIVGQLLPFDRELLEPCLSNGYIGMDPSTPWLFVDGIYSGEGTESHRAAVPSPVFWKPVVDTLPCLESTMMFHFGMGVSLTVQHYPGLELQTSTFVSRARPNIMVRVLEALFLNEDEEDATRLKKEVLIRPDRPVDFESPDFETSVDVVNGHLVRFHGRIWQRENDQCLPECDQVFMLTGITPDLATVGIRLTRTNPRICLLTSVSRFSWDEAVEAYEAALNAEVNSPDTLLTETAEAWLNVWRCGRILLETTVIRDSAQGDSAWEVLYNSEKGDVRSCSLGSPTGDGNVGSFSLKRCIIAAQYFLLANFPDPSKQPTGLPMPSAEGSTICSFFGVSPAGLARGNTEDDYQGHVFWDMDTWMLPWMILFHPERARIAFEYRAATLFCAEARAAAEGFRGARYPWESARTGFETSPWDLSANKEIHVVAGISLALQQWLLCGAGGQAAAAYYEFGRRILDSIGRFWTSRLSYSEEKQSYVIEDVMPPDEYVSACNNSAYTNAVVAIALSGPAKLARLFEASVSPEEDLWEQLSSQIWMPVDQKNQVMLEHEDYKDGTVVKQADAILLSYPLMFPQTREMKENLIRKYAAVTTMSGPAMTWTAFCTAALELGKIEEAADYLKRSLLTCQLPFYVWTEERDKKGARHFLTGLGGFLQSLVNGYAGLRVCMVHLVDSLDEGTSESAASASLHQAILLAPRTPVPTLTSTDSTADGGSNILHLRGLSFLNRRLDFLIDGVARTLLVALISGEPLRLTEAEAPATVSMWDCVVDPTRSPYHTIDEGQELSLPFAAYWLHE</sequence>
<evidence type="ECO:0000256" key="3">
    <source>
        <dbReference type="ARBA" id="ARBA00023295"/>
    </source>
</evidence>
<proteinExistence type="inferred from homology"/>
<reference evidence="10" key="1">
    <citation type="submission" date="2016-01" db="EMBL/GenBank/DDBJ databases">
        <title>Reference transcriptome for the parasite Schistocephalus solidus: insights into the molecular evolution of parasitism.</title>
        <authorList>
            <person name="Hebert F.O."/>
            <person name="Grambauer S."/>
            <person name="Barber I."/>
            <person name="Landry C.R."/>
            <person name="Aubin-Horth N."/>
        </authorList>
    </citation>
    <scope>NUCLEOTIDE SEQUENCE</scope>
</reference>
<dbReference type="GO" id="GO:0005975">
    <property type="term" value="P:carbohydrate metabolic process"/>
    <property type="evidence" value="ECO:0007669"/>
    <property type="project" value="InterPro"/>
</dbReference>
<organism evidence="10">
    <name type="scientific">Schistocephalus solidus</name>
    <name type="common">Tapeworm</name>
    <dbReference type="NCBI Taxonomy" id="70667"/>
    <lineage>
        <taxon>Eukaryota</taxon>
        <taxon>Metazoa</taxon>
        <taxon>Spiralia</taxon>
        <taxon>Lophotrochozoa</taxon>
        <taxon>Platyhelminthes</taxon>
        <taxon>Cestoda</taxon>
        <taxon>Eucestoda</taxon>
        <taxon>Diphyllobothriidea</taxon>
        <taxon>Diphyllobothriidae</taxon>
        <taxon>Schistocephalus</taxon>
    </lineage>
</organism>
<dbReference type="InterPro" id="IPR005195">
    <property type="entry name" value="Glyco_hydro_65_M"/>
</dbReference>
<dbReference type="PANTHER" id="PTHR11051">
    <property type="entry name" value="GLYCOSYL HYDROLASE-RELATED"/>
    <property type="match status" value="1"/>
</dbReference>
<name>A0A0X3NX71_SCHSO</name>
<evidence type="ECO:0000313" key="10">
    <source>
        <dbReference type="EMBL" id="JAP39496.1"/>
    </source>
</evidence>
<evidence type="ECO:0000259" key="9">
    <source>
        <dbReference type="Pfam" id="PF03632"/>
    </source>
</evidence>
<comment type="function">
    <text evidence="5">Catalyzes the hydrolysis of glucose from the disaccharide unit linked to hydroxylysine residues of collagen and collagen-like proteins.</text>
</comment>
<dbReference type="PANTHER" id="PTHR11051:SF8">
    <property type="entry name" value="PROTEIN-GLUCOSYLGALACTOSYLHYDROXYLYSINE GLUCOSIDASE"/>
    <property type="match status" value="1"/>
</dbReference>
<evidence type="ECO:0000256" key="8">
    <source>
        <dbReference type="ARBA" id="ARBA00079982"/>
    </source>
</evidence>
<evidence type="ECO:0000256" key="4">
    <source>
        <dbReference type="ARBA" id="ARBA00051415"/>
    </source>
</evidence>
<evidence type="ECO:0000256" key="1">
    <source>
        <dbReference type="ARBA" id="ARBA00006768"/>
    </source>
</evidence>
<dbReference type="InterPro" id="IPR012341">
    <property type="entry name" value="6hp_glycosidase-like_sf"/>
</dbReference>
<evidence type="ECO:0000256" key="5">
    <source>
        <dbReference type="ARBA" id="ARBA00053339"/>
    </source>
</evidence>
<accession>A0A0X3NX71</accession>
<comment type="catalytic activity">
    <reaction evidence="4">
        <text>(5R)-5-O-[alpha-D-glucosyl-(1-&gt;2)-beta-D-galactosyl]-5-hydroxy-L-lysyl-[collagen] + H2O = (5R)-5-O-(beta-D-galactosyl)-5-hydroxy-L-lysyl-[collagen] + D-glucose</text>
        <dbReference type="Rhea" id="RHEA:11068"/>
        <dbReference type="Rhea" id="RHEA-COMP:12753"/>
        <dbReference type="Rhea" id="RHEA-COMP:12754"/>
        <dbReference type="ChEBI" id="CHEBI:4167"/>
        <dbReference type="ChEBI" id="CHEBI:15377"/>
        <dbReference type="ChEBI" id="CHEBI:133443"/>
        <dbReference type="ChEBI" id="CHEBI:133452"/>
        <dbReference type="EC" id="3.2.1.107"/>
    </reaction>
</comment>
<comment type="similarity">
    <text evidence="1">Belongs to the glycosyl hydrolase 65 family.</text>
</comment>
<dbReference type="Gene3D" id="1.50.10.10">
    <property type="match status" value="1"/>
</dbReference>
<gene>
    <name evidence="10" type="primary">ATHL1</name>
    <name evidence="10" type="ORF">TR154467</name>
</gene>
<evidence type="ECO:0000256" key="7">
    <source>
        <dbReference type="ARBA" id="ARBA00071505"/>
    </source>
</evidence>
<protein>
    <recommendedName>
        <fullName evidence="7">Protein-glucosylgalactosylhydroxylysine glucosidase</fullName>
        <ecNumber evidence="6">3.2.1.107</ecNumber>
    </recommendedName>
    <alternativeName>
        <fullName evidence="8">Acid trehalase-like protein 1</fullName>
    </alternativeName>
</protein>
<dbReference type="GO" id="GO:0047402">
    <property type="term" value="F:protein-glucosylgalactosylhydroxylysine glucosidase activity"/>
    <property type="evidence" value="ECO:0007669"/>
    <property type="project" value="UniProtKB-EC"/>
</dbReference>
<dbReference type="AlphaFoldDB" id="A0A0X3NX71"/>
<evidence type="ECO:0000256" key="6">
    <source>
        <dbReference type="ARBA" id="ARBA00066430"/>
    </source>
</evidence>
<dbReference type="EMBL" id="GEEE01023729">
    <property type="protein sequence ID" value="JAP39496.1"/>
    <property type="molecule type" value="Transcribed_RNA"/>
</dbReference>
<evidence type="ECO:0000256" key="2">
    <source>
        <dbReference type="ARBA" id="ARBA00022801"/>
    </source>
</evidence>
<dbReference type="EC" id="3.2.1.107" evidence="6"/>
<keyword evidence="3" id="KW-0326">Glycosidase</keyword>